<dbReference type="PROSITE" id="PS50238">
    <property type="entry name" value="RHOGAP"/>
    <property type="match status" value="1"/>
</dbReference>
<dbReference type="GeneTree" id="ENSGT00940000157331"/>
<evidence type="ECO:0000259" key="2">
    <source>
        <dbReference type="PROSITE" id="PS50238"/>
    </source>
</evidence>
<dbReference type="InterPro" id="IPR000198">
    <property type="entry name" value="RhoGAP_dom"/>
</dbReference>
<accession>A0A3B5A3X5</accession>
<dbReference type="AlphaFoldDB" id="A0A3B5A3X5"/>
<dbReference type="SUPFAM" id="SSF48350">
    <property type="entry name" value="GTPase activation domain, GAP"/>
    <property type="match status" value="1"/>
</dbReference>
<dbReference type="Pfam" id="PF00620">
    <property type="entry name" value="RhoGAP"/>
    <property type="match status" value="1"/>
</dbReference>
<dbReference type="PANTHER" id="PTHR14963:SF7">
    <property type="entry name" value="RHO GTPASE-ACTIVATING PROTEIN 19"/>
    <property type="match status" value="1"/>
</dbReference>
<dbReference type="GO" id="GO:0005737">
    <property type="term" value="C:cytoplasm"/>
    <property type="evidence" value="ECO:0007669"/>
    <property type="project" value="TreeGrafter"/>
</dbReference>
<dbReference type="Gene3D" id="1.10.555.10">
    <property type="entry name" value="Rho GTPase activation protein"/>
    <property type="match status" value="1"/>
</dbReference>
<dbReference type="Ensembl" id="ENSSPAT00000013097.1">
    <property type="protein sequence ID" value="ENSSPAP00000012879.1"/>
    <property type="gene ID" value="ENSSPAG00000009769.1"/>
</dbReference>
<dbReference type="PANTHER" id="PTHR14963">
    <property type="entry name" value="RHO GTPASE ACTIVATING PROTEIN 18,19-RELATED"/>
    <property type="match status" value="1"/>
</dbReference>
<dbReference type="STRING" id="144197.ENSSPAP00000012879"/>
<sequence length="107" mass="11929">MKCLRVSLADPRLLLHTDLHVEGLFRVPGNSVRQQALKELLNSGADVDLESGDFHPNDVATLLKTFLGELPEPLLTHSNTELTASQKMPKTLHREALVRDFCPSYPL</sequence>
<reference evidence="3" key="1">
    <citation type="submission" date="2023-09" db="UniProtKB">
        <authorList>
            <consortium name="Ensembl"/>
        </authorList>
    </citation>
    <scope>IDENTIFICATION</scope>
</reference>
<feature type="domain" description="Rho-GAP" evidence="2">
    <location>
        <begin position="1"/>
        <end position="107"/>
    </location>
</feature>
<protein>
    <recommendedName>
        <fullName evidence="2">Rho-GAP domain-containing protein</fullName>
    </recommendedName>
</protein>
<proteinExistence type="predicted"/>
<dbReference type="GO" id="GO:0051056">
    <property type="term" value="P:regulation of small GTPase mediated signal transduction"/>
    <property type="evidence" value="ECO:0007669"/>
    <property type="project" value="TreeGrafter"/>
</dbReference>
<dbReference type="GO" id="GO:0005096">
    <property type="term" value="F:GTPase activator activity"/>
    <property type="evidence" value="ECO:0007669"/>
    <property type="project" value="UniProtKB-KW"/>
</dbReference>
<name>A0A3B5A3X5_9TELE</name>
<evidence type="ECO:0000256" key="1">
    <source>
        <dbReference type="ARBA" id="ARBA00022468"/>
    </source>
</evidence>
<dbReference type="InterPro" id="IPR008936">
    <property type="entry name" value="Rho_GTPase_activation_prot"/>
</dbReference>
<evidence type="ECO:0000313" key="3">
    <source>
        <dbReference type="Ensembl" id="ENSSPAP00000012879.1"/>
    </source>
</evidence>
<dbReference type="GO" id="GO:0007165">
    <property type="term" value="P:signal transduction"/>
    <property type="evidence" value="ECO:0007669"/>
    <property type="project" value="InterPro"/>
</dbReference>
<organism evidence="3">
    <name type="scientific">Stegastes partitus</name>
    <name type="common">bicolor damselfish</name>
    <dbReference type="NCBI Taxonomy" id="144197"/>
    <lineage>
        <taxon>Eukaryota</taxon>
        <taxon>Metazoa</taxon>
        <taxon>Chordata</taxon>
        <taxon>Craniata</taxon>
        <taxon>Vertebrata</taxon>
        <taxon>Euteleostomi</taxon>
        <taxon>Actinopterygii</taxon>
        <taxon>Neopterygii</taxon>
        <taxon>Teleostei</taxon>
        <taxon>Neoteleostei</taxon>
        <taxon>Acanthomorphata</taxon>
        <taxon>Ovalentaria</taxon>
        <taxon>Pomacentridae</taxon>
        <taxon>Stegastes</taxon>
    </lineage>
</organism>
<keyword evidence="1" id="KW-0343">GTPase activation</keyword>